<comment type="caution">
    <text evidence="1">The sequence shown here is derived from an EMBL/GenBank/DDBJ whole genome shotgun (WGS) entry which is preliminary data.</text>
</comment>
<evidence type="ECO:0000313" key="1">
    <source>
        <dbReference type="EMBL" id="KDR52664.1"/>
    </source>
</evidence>
<dbReference type="EMBL" id="JNGW01000048">
    <property type="protein sequence ID" value="KDR52664.1"/>
    <property type="molecule type" value="Genomic_DNA"/>
</dbReference>
<dbReference type="HOGENOM" id="CLU_2234073_0_0_10"/>
<evidence type="ECO:0000313" key="2">
    <source>
        <dbReference type="Proteomes" id="UP000027442"/>
    </source>
</evidence>
<dbReference type="Proteomes" id="UP000027442">
    <property type="component" value="Unassembled WGS sequence"/>
</dbReference>
<reference evidence="1 2" key="1">
    <citation type="submission" date="2013-08" db="EMBL/GenBank/DDBJ databases">
        <authorList>
            <person name="Weinstock G."/>
            <person name="Sodergren E."/>
            <person name="Wylie T."/>
            <person name="Fulton L."/>
            <person name="Fulton R."/>
            <person name="Fronick C."/>
            <person name="O'Laughlin M."/>
            <person name="Godfrey J."/>
            <person name="Miner T."/>
            <person name="Herter B."/>
            <person name="Appelbaum E."/>
            <person name="Cordes M."/>
            <person name="Lek S."/>
            <person name="Wollam A."/>
            <person name="Pepin K.H."/>
            <person name="Palsikar V.B."/>
            <person name="Mitreva M."/>
            <person name="Wilson R.K."/>
        </authorList>
    </citation>
    <scope>NUCLEOTIDE SEQUENCE [LARGE SCALE GENOMIC DNA]</scope>
    <source>
        <strain evidence="1 2">ATCC 15930</strain>
    </source>
</reference>
<organism evidence="1 2">
    <name type="scientific">Hoylesella loescheii DSM 19665 = JCM 12249 = ATCC 15930</name>
    <dbReference type="NCBI Taxonomy" id="1122985"/>
    <lineage>
        <taxon>Bacteria</taxon>
        <taxon>Pseudomonadati</taxon>
        <taxon>Bacteroidota</taxon>
        <taxon>Bacteroidia</taxon>
        <taxon>Bacteroidales</taxon>
        <taxon>Prevotellaceae</taxon>
        <taxon>Hoylesella</taxon>
    </lineage>
</organism>
<sequence length="105" mass="11411">MGERDKWARKKEANKQGLLIDGVGDAQCAQALWPIQTLLIGLLVFLLGRKLVVWLTCQLVCLFTRQQVALSPSPPVICPYGKLIASLGHTLAHVPHSVQASASIL</sequence>
<accession>A0A069QKY6</accession>
<keyword evidence="2" id="KW-1185">Reference proteome</keyword>
<gene>
    <name evidence="1" type="ORF">HMPREF1991_01242</name>
</gene>
<dbReference type="AlphaFoldDB" id="A0A069QKY6"/>
<proteinExistence type="predicted"/>
<name>A0A069QKY6_HOYLO</name>
<protein>
    <submittedName>
        <fullName evidence="1">Uncharacterized protein</fullName>
    </submittedName>
</protein>